<dbReference type="Pfam" id="PF00196">
    <property type="entry name" value="GerE"/>
    <property type="match status" value="1"/>
</dbReference>
<dbReference type="SUPFAM" id="SSF69118">
    <property type="entry name" value="AhpD-like"/>
    <property type="match status" value="1"/>
</dbReference>
<reference evidence="4" key="1">
    <citation type="journal article" date="2019" name="Int. J. Syst. Evol. Microbiol.">
        <title>The Global Catalogue of Microorganisms (GCM) 10K type strain sequencing project: providing services to taxonomists for standard genome sequencing and annotation.</title>
        <authorList>
            <consortium name="The Broad Institute Genomics Platform"/>
            <consortium name="The Broad Institute Genome Sequencing Center for Infectious Disease"/>
            <person name="Wu L."/>
            <person name="Ma J."/>
        </authorList>
    </citation>
    <scope>NUCLEOTIDE SEQUENCE [LARGE SCALE GENOMIC DNA]</scope>
    <source>
        <strain evidence="4">JCM 4855</strain>
    </source>
</reference>
<dbReference type="InterPro" id="IPR036388">
    <property type="entry name" value="WH-like_DNA-bd_sf"/>
</dbReference>
<dbReference type="InterPro" id="IPR004675">
    <property type="entry name" value="AhpD_core"/>
</dbReference>
<dbReference type="PANTHER" id="PTHR43214">
    <property type="entry name" value="TWO-COMPONENT RESPONSE REGULATOR"/>
    <property type="match status" value="1"/>
</dbReference>
<dbReference type="InterPro" id="IPR000792">
    <property type="entry name" value="Tscrpt_reg_LuxR_C"/>
</dbReference>
<sequence>MPETAAVRPGNRVFIDKQHPDAYRALASTAQAAKDAAAAAGLDRTLVELVNLRVSQLNACAYCLNLHTRAALRAGETTQRLGVLAAWARTRWSRGLMSLTHGRPEEAFEELSLLSRTDGDAWDPIVAGWAVGDLVAAAVASGRGDEVRAGVERVERVGRHTGSALLQHLVARSYAMLSDGEAAERHFTTALAPAGAPMRYERARTHLAFGEWLRRQRRVLEARTHLQQAHDSFCALGADAWAQRAASELLAAGETTASGHPAWAERFSLTPREAEVARLAAAGLTNQRIGWQLGLTHRTVASHLSRVFLKVGVQSRRQLPSVLRP</sequence>
<evidence type="ECO:0000256" key="1">
    <source>
        <dbReference type="ARBA" id="ARBA00023125"/>
    </source>
</evidence>
<dbReference type="EMBL" id="JBHSYM010000081">
    <property type="protein sequence ID" value="MFC7016732.1"/>
    <property type="molecule type" value="Genomic_DNA"/>
</dbReference>
<keyword evidence="4" id="KW-1185">Reference proteome</keyword>
<dbReference type="InterPro" id="IPR029032">
    <property type="entry name" value="AhpD-like"/>
</dbReference>
<dbReference type="Proteomes" id="UP001596409">
    <property type="component" value="Unassembled WGS sequence"/>
</dbReference>
<comment type="caution">
    <text evidence="3">The sequence shown here is derived from an EMBL/GenBank/DDBJ whole genome shotgun (WGS) entry which is preliminary data.</text>
</comment>
<dbReference type="SMART" id="SM00421">
    <property type="entry name" value="HTH_LUXR"/>
    <property type="match status" value="1"/>
</dbReference>
<keyword evidence="1" id="KW-0238">DNA-binding</keyword>
<dbReference type="InterPro" id="IPR039420">
    <property type="entry name" value="WalR-like"/>
</dbReference>
<dbReference type="PRINTS" id="PR00038">
    <property type="entry name" value="HTHLUXR"/>
</dbReference>
<dbReference type="Gene3D" id="1.10.10.10">
    <property type="entry name" value="Winged helix-like DNA-binding domain superfamily/Winged helix DNA-binding domain"/>
    <property type="match status" value="1"/>
</dbReference>
<dbReference type="SUPFAM" id="SSF46894">
    <property type="entry name" value="C-terminal effector domain of the bipartite response regulators"/>
    <property type="match status" value="1"/>
</dbReference>
<feature type="domain" description="HTH luxR-type" evidence="2">
    <location>
        <begin position="262"/>
        <end position="325"/>
    </location>
</feature>
<gene>
    <name evidence="3" type="ORF">ACFQMH_34595</name>
</gene>
<organism evidence="3 4">
    <name type="scientific">Streptomyces viridiviolaceus</name>
    <dbReference type="NCBI Taxonomy" id="68282"/>
    <lineage>
        <taxon>Bacteria</taxon>
        <taxon>Bacillati</taxon>
        <taxon>Actinomycetota</taxon>
        <taxon>Actinomycetes</taxon>
        <taxon>Kitasatosporales</taxon>
        <taxon>Streptomycetaceae</taxon>
        <taxon>Streptomyces</taxon>
    </lineage>
</organism>
<evidence type="ECO:0000313" key="3">
    <source>
        <dbReference type="EMBL" id="MFC7016732.1"/>
    </source>
</evidence>
<name>A0ABW2EDF7_9ACTN</name>
<evidence type="ECO:0000259" key="2">
    <source>
        <dbReference type="PROSITE" id="PS50043"/>
    </source>
</evidence>
<dbReference type="PROSITE" id="PS50043">
    <property type="entry name" value="HTH_LUXR_2"/>
    <property type="match status" value="1"/>
</dbReference>
<dbReference type="RefSeq" id="WP_189872351.1">
    <property type="nucleotide sequence ID" value="NZ_BMWA01000010.1"/>
</dbReference>
<dbReference type="PROSITE" id="PS00622">
    <property type="entry name" value="HTH_LUXR_1"/>
    <property type="match status" value="1"/>
</dbReference>
<dbReference type="NCBIfam" id="TIGR00778">
    <property type="entry name" value="ahpD_dom"/>
    <property type="match status" value="1"/>
</dbReference>
<accession>A0ABW2EDF7</accession>
<dbReference type="InterPro" id="IPR016032">
    <property type="entry name" value="Sig_transdc_resp-reg_C-effctor"/>
</dbReference>
<dbReference type="CDD" id="cd06170">
    <property type="entry name" value="LuxR_C_like"/>
    <property type="match status" value="1"/>
</dbReference>
<proteinExistence type="predicted"/>
<protein>
    <submittedName>
        <fullName evidence="3">Carboxymuconolactone decarboxylase family protein</fullName>
    </submittedName>
</protein>
<dbReference type="PANTHER" id="PTHR43214:SF42">
    <property type="entry name" value="TRANSCRIPTIONAL REGULATORY PROTEIN DESR"/>
    <property type="match status" value="1"/>
</dbReference>
<dbReference type="Gene3D" id="1.20.1290.10">
    <property type="entry name" value="AhpD-like"/>
    <property type="match status" value="1"/>
</dbReference>
<dbReference type="InterPro" id="IPR003779">
    <property type="entry name" value="CMD-like"/>
</dbReference>
<dbReference type="Pfam" id="PF02627">
    <property type="entry name" value="CMD"/>
    <property type="match status" value="1"/>
</dbReference>
<evidence type="ECO:0000313" key="4">
    <source>
        <dbReference type="Proteomes" id="UP001596409"/>
    </source>
</evidence>